<gene>
    <name evidence="6" type="ORF">CIK79_11735</name>
    <name evidence="5" type="ORF">CXR27_03935</name>
</gene>
<dbReference type="GO" id="GO:0003677">
    <property type="term" value="F:DNA binding"/>
    <property type="evidence" value="ECO:0007669"/>
    <property type="project" value="UniProtKB-KW"/>
</dbReference>
<feature type="domain" description="Type I restriction modification DNA specificity" evidence="4">
    <location>
        <begin position="244"/>
        <end position="359"/>
    </location>
</feature>
<dbReference type="InterPro" id="IPR000055">
    <property type="entry name" value="Restrct_endonuc_typeI_TRD"/>
</dbReference>
<sequence>MKMMPLGDLMPTRTQTLNPAKHADEEFELHSIPAFDRGRPDVALGCDIGSSKQVVQPGDVLISKIVPHIRRSAVVPQHTGRRQLASSEWIVFRNQSFDPKYLVHFLTSDIFHRQFLNTVAGVGGSLLRARPQYVRSIMAPLPPLDEQRRIAAILDKADAIRQKRRQTIAHLDSLVQSTFHEMFGSTQAFCTVAGLASPSPRSIRTGPFGSQLLHEEFISEGRPVLGIDNVVDNRFKWKKRRYVSEAKFQQLEKYEVFTGDVLITIMGTTGRCAVVPPGIPRSINTKHLCAITPNQDLVLPEFLQKAFLNHPRTQRFLKDNTRGAIMGGLNMGIIKETPIPVPPLLQQEDFINKIKNIEAIKKQLFLGHETALFTSLQSRAFRGELRHGSGCPSRALA</sequence>
<evidence type="ECO:0000313" key="8">
    <source>
        <dbReference type="Proteomes" id="UP000282731"/>
    </source>
</evidence>
<keyword evidence="5" id="KW-0378">Hydrolase</keyword>
<dbReference type="SUPFAM" id="SSF116734">
    <property type="entry name" value="DNA methylase specificity domain"/>
    <property type="match status" value="2"/>
</dbReference>
<evidence type="ECO:0000313" key="6">
    <source>
        <dbReference type="EMBL" id="PCC18903.1"/>
    </source>
</evidence>
<keyword evidence="2" id="KW-0680">Restriction system</keyword>
<dbReference type="InterPro" id="IPR052021">
    <property type="entry name" value="Type-I_RS_S_subunit"/>
</dbReference>
<dbReference type="EMBL" id="NRGX01000001">
    <property type="protein sequence ID" value="PCC18903.1"/>
    <property type="molecule type" value="Genomic_DNA"/>
</dbReference>
<dbReference type="GO" id="GO:0004519">
    <property type="term" value="F:endonuclease activity"/>
    <property type="evidence" value="ECO:0007669"/>
    <property type="project" value="UniProtKB-KW"/>
</dbReference>
<comment type="similarity">
    <text evidence="1">Belongs to the type-I restriction system S methylase family.</text>
</comment>
<dbReference type="Proteomes" id="UP000218377">
    <property type="component" value="Unassembled WGS sequence"/>
</dbReference>
<protein>
    <submittedName>
        <fullName evidence="5">Restriction endonuclease subunit S</fullName>
    </submittedName>
</protein>
<dbReference type="Pfam" id="PF01420">
    <property type="entry name" value="Methylase_S"/>
    <property type="match status" value="1"/>
</dbReference>
<dbReference type="EMBL" id="CP025334">
    <property type="protein sequence ID" value="AZT96254.1"/>
    <property type="molecule type" value="Genomic_DNA"/>
</dbReference>
<evidence type="ECO:0000259" key="4">
    <source>
        <dbReference type="Pfam" id="PF01420"/>
    </source>
</evidence>
<evidence type="ECO:0000313" key="5">
    <source>
        <dbReference type="EMBL" id="AZT96254.1"/>
    </source>
</evidence>
<dbReference type="RefSeq" id="WP_096158288.1">
    <property type="nucleotide sequence ID" value="NZ_CP025334.1"/>
</dbReference>
<keyword evidence="5" id="KW-0255">Endonuclease</keyword>
<dbReference type="Gene3D" id="3.90.220.20">
    <property type="entry name" value="DNA methylase specificity domains"/>
    <property type="match status" value="2"/>
</dbReference>
<evidence type="ECO:0000256" key="1">
    <source>
        <dbReference type="ARBA" id="ARBA00010923"/>
    </source>
</evidence>
<reference evidence="6 7" key="1">
    <citation type="journal article" date="2017" name="Elife">
        <title>Extensive horizontal gene transfer in cheese-associated bacteria.</title>
        <authorList>
            <person name="Bonham K.S."/>
            <person name="Wolfe B.E."/>
            <person name="Dutton R.J."/>
        </authorList>
    </citation>
    <scope>NUCLEOTIDE SEQUENCE [LARGE SCALE GENOMIC DNA]</scope>
    <source>
        <strain evidence="6 7">JB5</strain>
    </source>
</reference>
<keyword evidence="5" id="KW-0540">Nuclease</keyword>
<accession>A0A2A3X5B0</accession>
<reference evidence="5 8" key="2">
    <citation type="submission" date="2017-12" db="EMBL/GenBank/DDBJ databases">
        <authorList>
            <person name="Levesque S."/>
        </authorList>
    </citation>
    <scope>NUCLEOTIDE SEQUENCE [LARGE SCALE GENOMIC DNA]</scope>
    <source>
        <strain evidence="5 8">SMQ-1420</strain>
    </source>
</reference>
<dbReference type="PANTHER" id="PTHR30408:SF12">
    <property type="entry name" value="TYPE I RESTRICTION ENZYME MJAVIII SPECIFICITY SUBUNIT"/>
    <property type="match status" value="1"/>
</dbReference>
<dbReference type="InterPro" id="IPR044946">
    <property type="entry name" value="Restrct_endonuc_typeI_TRD_sf"/>
</dbReference>
<dbReference type="AlphaFoldDB" id="A0A2A3X5B0"/>
<dbReference type="PANTHER" id="PTHR30408">
    <property type="entry name" value="TYPE-1 RESTRICTION ENZYME ECOKI SPECIFICITY PROTEIN"/>
    <property type="match status" value="1"/>
</dbReference>
<dbReference type="Proteomes" id="UP000282731">
    <property type="component" value="Chromosome"/>
</dbReference>
<evidence type="ECO:0000256" key="2">
    <source>
        <dbReference type="ARBA" id="ARBA00022747"/>
    </source>
</evidence>
<name>A0A2A3X5B0_BREAU</name>
<dbReference type="GO" id="GO:0009307">
    <property type="term" value="P:DNA restriction-modification system"/>
    <property type="evidence" value="ECO:0007669"/>
    <property type="project" value="UniProtKB-KW"/>
</dbReference>
<organism evidence="6 7">
    <name type="scientific">Brevibacterium aurantiacum</name>
    <dbReference type="NCBI Taxonomy" id="273384"/>
    <lineage>
        <taxon>Bacteria</taxon>
        <taxon>Bacillati</taxon>
        <taxon>Actinomycetota</taxon>
        <taxon>Actinomycetes</taxon>
        <taxon>Micrococcales</taxon>
        <taxon>Brevibacteriaceae</taxon>
        <taxon>Brevibacterium</taxon>
    </lineage>
</organism>
<evidence type="ECO:0000313" key="7">
    <source>
        <dbReference type="Proteomes" id="UP000218377"/>
    </source>
</evidence>
<evidence type="ECO:0000256" key="3">
    <source>
        <dbReference type="ARBA" id="ARBA00023125"/>
    </source>
</evidence>
<keyword evidence="3" id="KW-0238">DNA-binding</keyword>
<reference evidence="5 8" key="3">
    <citation type="submission" date="2019-01" db="EMBL/GenBank/DDBJ databases">
        <title>Comparative genomic analysis of Brevibacterium aurantiacum sheds light on its evolution and its adaptation to smear-ripened cheeses.</title>
        <authorList>
            <person name="Moineau S."/>
        </authorList>
    </citation>
    <scope>NUCLEOTIDE SEQUENCE [LARGE SCALE GENOMIC DNA]</scope>
    <source>
        <strain evidence="5 8">SMQ-1420</strain>
    </source>
</reference>
<proteinExistence type="inferred from homology"/>
<dbReference type="REBASE" id="292918">
    <property type="entry name" value="S.Bau1420I"/>
</dbReference>